<reference evidence="1" key="1">
    <citation type="submission" date="2014-09" db="EMBL/GenBank/DDBJ databases">
        <authorList>
            <person name="Magalhaes I.L.F."/>
            <person name="Oliveira U."/>
            <person name="Santos F.R."/>
            <person name="Vidigal T.H.D.A."/>
            <person name="Brescovit A.D."/>
            <person name="Santos A.J."/>
        </authorList>
    </citation>
    <scope>NUCLEOTIDE SEQUENCE</scope>
    <source>
        <tissue evidence="1">Shoot tissue taken approximately 20 cm above the soil surface</tissue>
    </source>
</reference>
<dbReference type="EMBL" id="GBRH01261497">
    <property type="protein sequence ID" value="JAD36398.1"/>
    <property type="molecule type" value="Transcribed_RNA"/>
</dbReference>
<name>A0A0A8ZFD3_ARUDO</name>
<protein>
    <submittedName>
        <fullName evidence="1">Uncharacterized protein</fullName>
    </submittedName>
</protein>
<organism evidence="1">
    <name type="scientific">Arundo donax</name>
    <name type="common">Giant reed</name>
    <name type="synonym">Donax arundinaceus</name>
    <dbReference type="NCBI Taxonomy" id="35708"/>
    <lineage>
        <taxon>Eukaryota</taxon>
        <taxon>Viridiplantae</taxon>
        <taxon>Streptophyta</taxon>
        <taxon>Embryophyta</taxon>
        <taxon>Tracheophyta</taxon>
        <taxon>Spermatophyta</taxon>
        <taxon>Magnoliopsida</taxon>
        <taxon>Liliopsida</taxon>
        <taxon>Poales</taxon>
        <taxon>Poaceae</taxon>
        <taxon>PACMAD clade</taxon>
        <taxon>Arundinoideae</taxon>
        <taxon>Arundineae</taxon>
        <taxon>Arundo</taxon>
    </lineage>
</organism>
<proteinExistence type="predicted"/>
<reference evidence="1" key="2">
    <citation type="journal article" date="2015" name="Data Brief">
        <title>Shoot transcriptome of the giant reed, Arundo donax.</title>
        <authorList>
            <person name="Barrero R.A."/>
            <person name="Guerrero F.D."/>
            <person name="Moolhuijzen P."/>
            <person name="Goolsby J.A."/>
            <person name="Tidwell J."/>
            <person name="Bellgard S.E."/>
            <person name="Bellgard M.I."/>
        </authorList>
    </citation>
    <scope>NUCLEOTIDE SEQUENCE</scope>
    <source>
        <tissue evidence="1">Shoot tissue taken approximately 20 cm above the soil surface</tissue>
    </source>
</reference>
<dbReference type="AlphaFoldDB" id="A0A0A8ZFD3"/>
<evidence type="ECO:0000313" key="1">
    <source>
        <dbReference type="EMBL" id="JAD36398.1"/>
    </source>
</evidence>
<accession>A0A0A8ZFD3</accession>
<sequence length="18" mass="2001">MAWSGVDGSWRYCVTALV</sequence>